<dbReference type="EMBL" id="JBJJXI010000122">
    <property type="protein sequence ID" value="KAL3389675.1"/>
    <property type="molecule type" value="Genomic_DNA"/>
</dbReference>
<feature type="region of interest" description="Disordered" evidence="1">
    <location>
        <begin position="773"/>
        <end position="800"/>
    </location>
</feature>
<feature type="compositionally biased region" description="Acidic residues" evidence="1">
    <location>
        <begin position="509"/>
        <end position="522"/>
    </location>
</feature>
<feature type="compositionally biased region" description="Acidic residues" evidence="1">
    <location>
        <begin position="487"/>
        <end position="496"/>
    </location>
</feature>
<reference evidence="2 3" key="1">
    <citation type="journal article" date="2024" name="bioRxiv">
        <title>A reference genome for Trichogramma kaykai: A tiny desert-dwelling parasitoid wasp with competing sex-ratio distorters.</title>
        <authorList>
            <person name="Culotta J."/>
            <person name="Lindsey A.R."/>
        </authorList>
    </citation>
    <scope>NUCLEOTIDE SEQUENCE [LARGE SCALE GENOMIC DNA]</scope>
    <source>
        <strain evidence="2 3">KSX58</strain>
    </source>
</reference>
<feature type="region of interest" description="Disordered" evidence="1">
    <location>
        <begin position="485"/>
        <end position="583"/>
    </location>
</feature>
<organism evidence="2 3">
    <name type="scientific">Trichogramma kaykai</name>
    <dbReference type="NCBI Taxonomy" id="54128"/>
    <lineage>
        <taxon>Eukaryota</taxon>
        <taxon>Metazoa</taxon>
        <taxon>Ecdysozoa</taxon>
        <taxon>Arthropoda</taxon>
        <taxon>Hexapoda</taxon>
        <taxon>Insecta</taxon>
        <taxon>Pterygota</taxon>
        <taxon>Neoptera</taxon>
        <taxon>Endopterygota</taxon>
        <taxon>Hymenoptera</taxon>
        <taxon>Apocrita</taxon>
        <taxon>Proctotrupomorpha</taxon>
        <taxon>Chalcidoidea</taxon>
        <taxon>Trichogrammatidae</taxon>
        <taxon>Trichogramma</taxon>
    </lineage>
</organism>
<proteinExistence type="predicted"/>
<evidence type="ECO:0000256" key="1">
    <source>
        <dbReference type="SAM" id="MobiDB-lite"/>
    </source>
</evidence>
<feature type="compositionally biased region" description="Basic and acidic residues" evidence="1">
    <location>
        <begin position="654"/>
        <end position="700"/>
    </location>
</feature>
<dbReference type="Proteomes" id="UP001627154">
    <property type="component" value="Unassembled WGS sequence"/>
</dbReference>
<name>A0ABD2W9D4_9HYME</name>
<keyword evidence="3" id="KW-1185">Reference proteome</keyword>
<evidence type="ECO:0000313" key="2">
    <source>
        <dbReference type="EMBL" id="KAL3389675.1"/>
    </source>
</evidence>
<gene>
    <name evidence="2" type="ORF">TKK_015047</name>
</gene>
<accession>A0ABD2W9D4</accession>
<feature type="compositionally biased region" description="Basic and acidic residues" evidence="1">
    <location>
        <begin position="626"/>
        <end position="646"/>
    </location>
</feature>
<feature type="region of interest" description="Disordered" evidence="1">
    <location>
        <begin position="626"/>
        <end position="728"/>
    </location>
</feature>
<comment type="caution">
    <text evidence="2">The sequence shown here is derived from an EMBL/GenBank/DDBJ whole genome shotgun (WGS) entry which is preliminary data.</text>
</comment>
<sequence>MDSQPSTSSTSEAVFQEPLCRWNCSDEKWHRGCYYLYHNYREWTILKNVPCISFHNVFMEYKWLEAMTLAERVNETAKSIRRYMLNDLKEMYFYRSLQIVQSAALKNIEFHDIQPLLPPFNCFKWFNFVVPHIDELQNLFQRAYPIYRQYGENVEHRSIPQDHVNLYVAAEYIIDGIARKGKPPQCQVLLDIINDNGDFPRLLTTKRGQVYISDLLHWMAHSHNSFRLPVMTDYDFALVHPQHKVLQCVVPLMTPFHGLAAAYKDFDYILGTEGTVNDEIRTLIKVMKTYSPKDEFFLKANSYIELLQRCLHQAGMQIAHDMFKRENMQCQCGAHFPAYSEPSYRTVRDLFKGIKYVLRDTPYPLLPEHNRDAEVDRTLIKDIGSVYEDAIKKYDVDGFEQQTFKAAGLIDTARILADPNNLPILPLPTPASWKKAWGNDKYVMYALDKMTFPAPDTKAAAVDIAVGKQFERMQRLIQEAKLKLGDVDNDDVDPEDSTSQRGEEPDPKDVEDEFEEVPEQVVEEILPAKEIPKASSSSSSSTSSSSSSSSSNSSYSSDGRSIKSAKSMENKDSKQRAKKLLDSMIPVVKAIEKKKENTKKRYNALMGEEVNVNDLKESIWNYSKMDISDIKTKDTEETEPKEKNAEHLTSTPAKSDDVPTKPRIKLSLDLKQKEKIVIPENKHDKKNKSQEIKGADKSVLEQEFPVPQHSAPRNKRKTTSNGNEGNVKKAKTNVDFKKHTAASRVYNIDYSKVRQDYVLPISGFAAPSVVEEDIDDDSRTVIGPVTRSSLRTRGGSKRHH</sequence>
<feature type="compositionally biased region" description="Low complexity" evidence="1">
    <location>
        <begin position="535"/>
        <end position="557"/>
    </location>
</feature>
<protein>
    <submittedName>
        <fullName evidence="2">Uncharacterized protein</fullName>
    </submittedName>
</protein>
<evidence type="ECO:0000313" key="3">
    <source>
        <dbReference type="Proteomes" id="UP001627154"/>
    </source>
</evidence>
<dbReference type="AlphaFoldDB" id="A0ABD2W9D4"/>
<feature type="compositionally biased region" description="Basic and acidic residues" evidence="1">
    <location>
        <begin position="566"/>
        <end position="581"/>
    </location>
</feature>